<evidence type="ECO:0000313" key="3">
    <source>
        <dbReference type="Proteomes" id="UP000694580"/>
    </source>
</evidence>
<dbReference type="PANTHER" id="PTHR33963">
    <property type="entry name" value="MKRN2 OPPOSITE STRAND PROTEIN"/>
    <property type="match status" value="1"/>
</dbReference>
<dbReference type="InterPro" id="IPR053921">
    <property type="entry name" value="MKRN2OS-like_C"/>
</dbReference>
<protein>
    <recommendedName>
        <fullName evidence="1">MKRN2 opposite strand protein-like C-terminal domain-containing protein</fullName>
    </recommendedName>
</protein>
<dbReference type="Proteomes" id="UP000694580">
    <property type="component" value="Chromosome 12"/>
</dbReference>
<dbReference type="AlphaFoldDB" id="A0AAY4DG39"/>
<dbReference type="GeneTree" id="ENSGT00390000003839"/>
<gene>
    <name evidence="2" type="primary">mkrn2os.1</name>
</gene>
<feature type="domain" description="MKRN2 opposite strand protein-like C-terminal" evidence="1">
    <location>
        <begin position="46"/>
        <end position="203"/>
    </location>
</feature>
<accession>A0AAY4DG39</accession>
<dbReference type="Pfam" id="PF16044">
    <property type="entry name" value="DUF4796_C"/>
    <property type="match status" value="1"/>
</dbReference>
<keyword evidence="3" id="KW-1185">Reference proteome</keyword>
<name>A0AAY4DG39_9TELE</name>
<reference evidence="2" key="2">
    <citation type="submission" date="2025-08" db="UniProtKB">
        <authorList>
            <consortium name="Ensembl"/>
        </authorList>
    </citation>
    <scope>IDENTIFICATION</scope>
</reference>
<sequence>MDRAIVKYSHCARSVYRFPFSPSGAEEGDVCPVCSERLRFGLLGAPVAVPSPFIVAHAAPCAFVVGSVHGPYFLGEWNDTELHVGITNSRGLVHNYTISGIRKDQCGWEQCVCVPLLQPGTDRRTALWDKELEEFSSLSTWVPERFHEEKEFGSCCYGFALSFINHMRALDGKKSFSRDEFTSSYVLPKVKMASDYIRVYLEILQHGFYISANPNV</sequence>
<proteinExistence type="predicted"/>
<dbReference type="Ensembl" id="ENSDCDT00010054610.1">
    <property type="protein sequence ID" value="ENSDCDP00010044507.1"/>
    <property type="gene ID" value="ENSDCDG00010027545.1"/>
</dbReference>
<dbReference type="RefSeq" id="XP_028854838.1">
    <property type="nucleotide sequence ID" value="XM_028999005.1"/>
</dbReference>
<dbReference type="GeneID" id="114801056"/>
<evidence type="ECO:0000313" key="2">
    <source>
        <dbReference type="Ensembl" id="ENSDCDP00010044507.1"/>
    </source>
</evidence>
<reference evidence="2 3" key="1">
    <citation type="submission" date="2020-06" db="EMBL/GenBank/DDBJ databases">
        <authorList>
            <consortium name="Wellcome Sanger Institute Data Sharing"/>
        </authorList>
    </citation>
    <scope>NUCLEOTIDE SEQUENCE [LARGE SCALE GENOMIC DNA]</scope>
</reference>
<evidence type="ECO:0000259" key="1">
    <source>
        <dbReference type="Pfam" id="PF16044"/>
    </source>
</evidence>
<reference evidence="2" key="3">
    <citation type="submission" date="2025-09" db="UniProtKB">
        <authorList>
            <consortium name="Ensembl"/>
        </authorList>
    </citation>
    <scope>IDENTIFICATION</scope>
</reference>
<dbReference type="InterPro" id="IPR032016">
    <property type="entry name" value="MKRN2OS-like"/>
</dbReference>
<organism evidence="2 3">
    <name type="scientific">Denticeps clupeoides</name>
    <name type="common">denticle herring</name>
    <dbReference type="NCBI Taxonomy" id="299321"/>
    <lineage>
        <taxon>Eukaryota</taxon>
        <taxon>Metazoa</taxon>
        <taxon>Chordata</taxon>
        <taxon>Craniata</taxon>
        <taxon>Vertebrata</taxon>
        <taxon>Euteleostomi</taxon>
        <taxon>Actinopterygii</taxon>
        <taxon>Neopterygii</taxon>
        <taxon>Teleostei</taxon>
        <taxon>Clupei</taxon>
        <taxon>Clupeiformes</taxon>
        <taxon>Denticipitoidei</taxon>
        <taxon>Denticipitidae</taxon>
        <taxon>Denticeps</taxon>
    </lineage>
</organism>
<dbReference type="PANTHER" id="PTHR33963:SF2">
    <property type="entry name" value="MKRN2 OPPOSITE STRAND PROTEIN"/>
    <property type="match status" value="1"/>
</dbReference>